<dbReference type="EMBL" id="SHNP01000007">
    <property type="protein sequence ID" value="MCX2975392.1"/>
    <property type="molecule type" value="Genomic_DNA"/>
</dbReference>
<protein>
    <submittedName>
        <fullName evidence="7">Iron-containing alcohol dehydrogenase</fullName>
    </submittedName>
</protein>
<evidence type="ECO:0000313" key="8">
    <source>
        <dbReference type="Proteomes" id="UP001143307"/>
    </source>
</evidence>
<dbReference type="Pfam" id="PF25137">
    <property type="entry name" value="ADH_Fe_C"/>
    <property type="match status" value="1"/>
</dbReference>
<dbReference type="PROSITE" id="PS00060">
    <property type="entry name" value="ADH_IRON_2"/>
    <property type="match status" value="1"/>
</dbReference>
<sequence>MGRMDLPEPELLSGPGSLKKLPALIQSKGVRSVLLVSDKGITGIGLIDPLVQALDKAGIDCTVFDDVQPNPTIANIDSGVEIYRANQCDGIIAFGGGSPMDCAKVINARIGNPKKTVIQMQGGMKVSGPLSPLFAVPTTAGTGSECSLGAMVSDPESHEKFGVASPYLVPPYAILDAELMIGLPPHITSSTGMDALTHAVESYIGNWASDYTNLHAEQAVEIILRDLEATYLDGTDVDRRQNLAMASHHAGLAFTRAMVGYVHAISHNLGGLYGVPHGLANAVILPFVLDFCRQDCEAQLAKLAVIGGIGRDNEPTETLSLRFIDKVREMNRNMDIPTGIAQLRASDIPNLAKRALAEAHPQYPVPRLMKQSECEAILRKLLTITG</sequence>
<keyword evidence="4" id="KW-0520">NAD</keyword>
<evidence type="ECO:0000256" key="4">
    <source>
        <dbReference type="ARBA" id="ARBA00023027"/>
    </source>
</evidence>
<dbReference type="Gene3D" id="3.40.50.1970">
    <property type="match status" value="1"/>
</dbReference>
<keyword evidence="8" id="KW-1185">Reference proteome</keyword>
<dbReference type="InterPro" id="IPR039697">
    <property type="entry name" value="Alcohol_dehydrogenase_Fe"/>
</dbReference>
<name>A0ABT3T1I7_9GAMM</name>
<evidence type="ECO:0000256" key="2">
    <source>
        <dbReference type="ARBA" id="ARBA00007358"/>
    </source>
</evidence>
<dbReference type="InterPro" id="IPR018211">
    <property type="entry name" value="ADH_Fe_CS"/>
</dbReference>
<evidence type="ECO:0000313" key="7">
    <source>
        <dbReference type="EMBL" id="MCX2975392.1"/>
    </source>
</evidence>
<accession>A0ABT3T1I7</accession>
<evidence type="ECO:0000259" key="6">
    <source>
        <dbReference type="Pfam" id="PF25137"/>
    </source>
</evidence>
<feature type="domain" description="Alcohol dehydrogenase iron-type/glycerol dehydrogenase GldA" evidence="5">
    <location>
        <begin position="10"/>
        <end position="176"/>
    </location>
</feature>
<dbReference type="Gene3D" id="1.20.1090.10">
    <property type="entry name" value="Dehydroquinate synthase-like - alpha domain"/>
    <property type="match status" value="1"/>
</dbReference>
<proteinExistence type="inferred from homology"/>
<dbReference type="PANTHER" id="PTHR11496:SF102">
    <property type="entry name" value="ALCOHOL DEHYDROGENASE 4"/>
    <property type="match status" value="1"/>
</dbReference>
<evidence type="ECO:0000256" key="1">
    <source>
        <dbReference type="ARBA" id="ARBA00001962"/>
    </source>
</evidence>
<dbReference type="CDD" id="cd08189">
    <property type="entry name" value="Fe-ADH-like"/>
    <property type="match status" value="1"/>
</dbReference>
<dbReference type="Pfam" id="PF00465">
    <property type="entry name" value="Fe-ADH"/>
    <property type="match status" value="1"/>
</dbReference>
<dbReference type="PANTHER" id="PTHR11496">
    <property type="entry name" value="ALCOHOL DEHYDROGENASE"/>
    <property type="match status" value="1"/>
</dbReference>
<comment type="similarity">
    <text evidence="2">Belongs to the iron-containing alcohol dehydrogenase family.</text>
</comment>
<evidence type="ECO:0000256" key="3">
    <source>
        <dbReference type="ARBA" id="ARBA00023002"/>
    </source>
</evidence>
<gene>
    <name evidence="7" type="ORF">EYC87_17565</name>
</gene>
<dbReference type="InterPro" id="IPR056798">
    <property type="entry name" value="ADH_Fe_C"/>
</dbReference>
<feature type="domain" description="Fe-containing alcohol dehydrogenase-like C-terminal" evidence="6">
    <location>
        <begin position="190"/>
        <end position="381"/>
    </location>
</feature>
<comment type="cofactor">
    <cofactor evidence="1">
        <name>Fe cation</name>
        <dbReference type="ChEBI" id="CHEBI:24875"/>
    </cofactor>
</comment>
<dbReference type="Proteomes" id="UP001143307">
    <property type="component" value="Unassembled WGS sequence"/>
</dbReference>
<comment type="caution">
    <text evidence="7">The sequence shown here is derived from an EMBL/GenBank/DDBJ whole genome shotgun (WGS) entry which is preliminary data.</text>
</comment>
<dbReference type="SUPFAM" id="SSF56796">
    <property type="entry name" value="Dehydroquinate synthase-like"/>
    <property type="match status" value="1"/>
</dbReference>
<keyword evidence="3" id="KW-0560">Oxidoreductase</keyword>
<evidence type="ECO:0000259" key="5">
    <source>
        <dbReference type="Pfam" id="PF00465"/>
    </source>
</evidence>
<dbReference type="InterPro" id="IPR001670">
    <property type="entry name" value="ADH_Fe/GldA"/>
</dbReference>
<organism evidence="7 8">
    <name type="scientific">Candidatus Seongchinamella marina</name>
    <dbReference type="NCBI Taxonomy" id="2518990"/>
    <lineage>
        <taxon>Bacteria</taxon>
        <taxon>Pseudomonadati</taxon>
        <taxon>Pseudomonadota</taxon>
        <taxon>Gammaproteobacteria</taxon>
        <taxon>Cellvibrionales</taxon>
        <taxon>Halieaceae</taxon>
        <taxon>Seongchinamella</taxon>
    </lineage>
</organism>
<reference evidence="7" key="1">
    <citation type="submission" date="2019-02" db="EMBL/GenBank/DDBJ databases">
        <authorList>
            <person name="Li S.-H."/>
        </authorList>
    </citation>
    <scope>NUCLEOTIDE SEQUENCE</scope>
    <source>
        <strain evidence="7">IMCC8485</strain>
    </source>
</reference>